<name>A0A346A144_9HYPH</name>
<dbReference type="EMBL" id="CP031417">
    <property type="protein sequence ID" value="AXK82891.1"/>
    <property type="molecule type" value="Genomic_DNA"/>
</dbReference>
<sequence length="352" mass="38015">MHKLALIAGLLVAPGFALAAPMTASDVATLAGPDRQAKLEACAKDEGKVTFYSSLIVNQALRPIASAFHAKYPYIEVGYVRETGGGMMQKLTTEARAGRPVASIIEATGIDAIARQAGLIIPFKTPATDAYPAEYKGTDWVASRMSYFGPSYNTNLVKKEDVPKDWTDLADPKWKGKLVWSSESTGAPLMITALRKAMGEEKAMAFFTALAKNNVASVSVNQRQVVNMVMAGEYAISLDAFLHHPIISAKAGAPVAALPLAPIIATNGSVLFPKNGPQPCSGMLLLDFILSKEGQEIMRDAEYFPARPDVAPLPILDPVLPKRANIKELFLDPAVIAQEQQRSLDIYQQLFR</sequence>
<dbReference type="RefSeq" id="WP_115693270.1">
    <property type="nucleotide sequence ID" value="NZ_CP031417.1"/>
</dbReference>
<proteinExistence type="predicted"/>
<dbReference type="AlphaFoldDB" id="A0A346A144"/>
<reference evidence="3 4" key="1">
    <citation type="submission" date="2018-07" db="EMBL/GenBank/DDBJ databases">
        <authorList>
            <person name="Quirk P.G."/>
            <person name="Krulwich T.A."/>
        </authorList>
    </citation>
    <scope>NUCLEOTIDE SEQUENCE [LARGE SCALE GENOMIC DNA]</scope>
    <source>
        <strain evidence="3 4">CC-BB4</strain>
    </source>
</reference>
<dbReference type="Proteomes" id="UP000254889">
    <property type="component" value="Chromosome"/>
</dbReference>
<evidence type="ECO:0000256" key="1">
    <source>
        <dbReference type="ARBA" id="ARBA00022729"/>
    </source>
</evidence>
<accession>A0A346A144</accession>
<feature type="signal peptide" evidence="2">
    <location>
        <begin position="1"/>
        <end position="19"/>
    </location>
</feature>
<dbReference type="SUPFAM" id="SSF53850">
    <property type="entry name" value="Periplasmic binding protein-like II"/>
    <property type="match status" value="1"/>
</dbReference>
<keyword evidence="1 2" id="KW-0732">Signal</keyword>
<evidence type="ECO:0000313" key="3">
    <source>
        <dbReference type="EMBL" id="AXK82891.1"/>
    </source>
</evidence>
<feature type="chain" id="PRO_5017079126" evidence="2">
    <location>
        <begin position="20"/>
        <end position="352"/>
    </location>
</feature>
<keyword evidence="4" id="KW-1185">Reference proteome</keyword>
<dbReference type="KEGG" id="ptaw:DW352_21615"/>
<organism evidence="3 4">
    <name type="scientific">Pseudolabrys taiwanensis</name>
    <dbReference type="NCBI Taxonomy" id="331696"/>
    <lineage>
        <taxon>Bacteria</taxon>
        <taxon>Pseudomonadati</taxon>
        <taxon>Pseudomonadota</taxon>
        <taxon>Alphaproteobacteria</taxon>
        <taxon>Hyphomicrobiales</taxon>
        <taxon>Xanthobacteraceae</taxon>
        <taxon>Pseudolabrys</taxon>
    </lineage>
</organism>
<evidence type="ECO:0000313" key="4">
    <source>
        <dbReference type="Proteomes" id="UP000254889"/>
    </source>
</evidence>
<dbReference type="OrthoDB" id="9766989at2"/>
<dbReference type="Pfam" id="PF13343">
    <property type="entry name" value="SBP_bac_6"/>
    <property type="match status" value="1"/>
</dbReference>
<dbReference type="Gene3D" id="3.40.190.10">
    <property type="entry name" value="Periplasmic binding protein-like II"/>
    <property type="match status" value="3"/>
</dbReference>
<gene>
    <name evidence="3" type="ORF">DW352_21615</name>
</gene>
<evidence type="ECO:0000256" key="2">
    <source>
        <dbReference type="SAM" id="SignalP"/>
    </source>
</evidence>
<protein>
    <submittedName>
        <fullName evidence="3">Extracellular solute-binding protein</fullName>
    </submittedName>
</protein>
<dbReference type="PANTHER" id="PTHR30006">
    <property type="entry name" value="THIAMINE-BINDING PERIPLASMIC PROTEIN-RELATED"/>
    <property type="match status" value="1"/>
</dbReference>